<keyword evidence="5 6" id="KW-0472">Membrane</keyword>
<name>A0A852TDC5_9BACI</name>
<reference evidence="9" key="1">
    <citation type="submission" date="2020-07" db="EMBL/GenBank/DDBJ databases">
        <authorList>
            <person name="Partida-Martinez L."/>
            <person name="Huntemann M."/>
            <person name="Clum A."/>
            <person name="Wang J."/>
            <person name="Palaniappan K."/>
            <person name="Ritter S."/>
            <person name="Chen I.-M."/>
            <person name="Stamatis D."/>
            <person name="Reddy T."/>
            <person name="O'Malley R."/>
            <person name="Daum C."/>
            <person name="Shapiro N."/>
            <person name="Ivanova N."/>
            <person name="Kyrpides N."/>
            <person name="Woyke T."/>
        </authorList>
    </citation>
    <scope>NUCLEOTIDE SEQUENCE [LARGE SCALE GENOMIC DNA]</scope>
    <source>
        <strain evidence="9">AT2.8</strain>
    </source>
</reference>
<evidence type="ECO:0000256" key="2">
    <source>
        <dbReference type="ARBA" id="ARBA00022475"/>
    </source>
</evidence>
<dbReference type="AlphaFoldDB" id="A0A852TDC5"/>
<feature type="transmembrane region" description="Helical" evidence="6">
    <location>
        <begin position="106"/>
        <end position="131"/>
    </location>
</feature>
<evidence type="ECO:0000256" key="3">
    <source>
        <dbReference type="ARBA" id="ARBA00022692"/>
    </source>
</evidence>
<dbReference type="GO" id="GO:0005886">
    <property type="term" value="C:plasma membrane"/>
    <property type="evidence" value="ECO:0007669"/>
    <property type="project" value="UniProtKB-SubCell"/>
</dbReference>
<dbReference type="InterPro" id="IPR008457">
    <property type="entry name" value="Cu-R_CopD_dom"/>
</dbReference>
<feature type="transmembrane region" description="Helical" evidence="6">
    <location>
        <begin position="312"/>
        <end position="334"/>
    </location>
</feature>
<evidence type="ECO:0000313" key="8">
    <source>
        <dbReference type="EMBL" id="NYE06782.1"/>
    </source>
</evidence>
<keyword evidence="2" id="KW-1003">Cell membrane</keyword>
<evidence type="ECO:0000256" key="4">
    <source>
        <dbReference type="ARBA" id="ARBA00022989"/>
    </source>
</evidence>
<feature type="transmembrane region" description="Helical" evidence="6">
    <location>
        <begin position="58"/>
        <end position="75"/>
    </location>
</feature>
<feature type="domain" description="Copper resistance protein D" evidence="7">
    <location>
        <begin position="142"/>
        <end position="240"/>
    </location>
</feature>
<dbReference type="EMBL" id="JACCBX010000007">
    <property type="protein sequence ID" value="NYE06782.1"/>
    <property type="molecule type" value="Genomic_DNA"/>
</dbReference>
<keyword evidence="4 6" id="KW-1133">Transmembrane helix</keyword>
<evidence type="ECO:0000313" key="9">
    <source>
        <dbReference type="Proteomes" id="UP000548423"/>
    </source>
</evidence>
<feature type="transmembrane region" description="Helical" evidence="6">
    <location>
        <begin position="278"/>
        <end position="300"/>
    </location>
</feature>
<evidence type="ECO:0000256" key="6">
    <source>
        <dbReference type="SAM" id="Phobius"/>
    </source>
</evidence>
<dbReference type="InterPro" id="IPR032694">
    <property type="entry name" value="CopC/D"/>
</dbReference>
<evidence type="ECO:0000256" key="5">
    <source>
        <dbReference type="ARBA" id="ARBA00023136"/>
    </source>
</evidence>
<reference evidence="9" key="2">
    <citation type="submission" date="2020-08" db="EMBL/GenBank/DDBJ databases">
        <title>The Agave Microbiome: Exploring the role of microbial communities in plant adaptations to desert environments.</title>
        <authorList>
            <person name="Partida-Martinez L.P."/>
        </authorList>
    </citation>
    <scope>NUCLEOTIDE SEQUENCE [LARGE SCALE GENOMIC DNA]</scope>
    <source>
        <strain evidence="9">AT2.8</strain>
    </source>
</reference>
<dbReference type="Proteomes" id="UP000548423">
    <property type="component" value="Unassembled WGS sequence"/>
</dbReference>
<comment type="subcellular location">
    <subcellularLocation>
        <location evidence="1">Cell membrane</location>
        <topology evidence="1">Multi-pass membrane protein</topology>
    </subcellularLocation>
</comment>
<feature type="transmembrane region" description="Helical" evidence="6">
    <location>
        <begin position="15"/>
        <end position="38"/>
    </location>
</feature>
<feature type="transmembrane region" description="Helical" evidence="6">
    <location>
        <begin position="186"/>
        <end position="207"/>
    </location>
</feature>
<sequence>MPSSKKPMIHFPKSLLLISTLGIIIFTFVPVLSLILFFNDKVGFADAANSVLLTTQLGQGWLFITVFSIFLWLTFYLERSKYIQAFWIVLMVMAIGYASHVSSKSFVVGIFSHTTHFLMVAIWVGVLLHVSWFSKDKENWSEFLQWFTPLAIVCMINIFATGFVIMSTIEKPTEYINGWATPYGRLLLLKHISIIPVLIFAIINSILSRKASTFSHYEPRTWLKSETFILLLVFYFTAVLGTLPPSDEIAYDVQLASAPTWIDWLLAKNILVPIEIEFAPTLLSIVLITAALLFLMLIILRYKRMNPVFATVLGACFILTLYLGLMFSCVLYPII</sequence>
<dbReference type="PANTHER" id="PTHR34820">
    <property type="entry name" value="INNER MEMBRANE PROTEIN YEBZ"/>
    <property type="match status" value="1"/>
</dbReference>
<evidence type="ECO:0000256" key="1">
    <source>
        <dbReference type="ARBA" id="ARBA00004651"/>
    </source>
</evidence>
<dbReference type="PANTHER" id="PTHR34820:SF4">
    <property type="entry name" value="INNER MEMBRANE PROTEIN YEBZ"/>
    <property type="match status" value="1"/>
</dbReference>
<dbReference type="GO" id="GO:0006825">
    <property type="term" value="P:copper ion transport"/>
    <property type="evidence" value="ECO:0007669"/>
    <property type="project" value="InterPro"/>
</dbReference>
<evidence type="ECO:0000259" key="7">
    <source>
        <dbReference type="Pfam" id="PF05425"/>
    </source>
</evidence>
<dbReference type="Pfam" id="PF05425">
    <property type="entry name" value="CopD"/>
    <property type="match status" value="1"/>
</dbReference>
<organism evidence="8 9">
    <name type="scientific">Neobacillus niacini</name>
    <dbReference type="NCBI Taxonomy" id="86668"/>
    <lineage>
        <taxon>Bacteria</taxon>
        <taxon>Bacillati</taxon>
        <taxon>Bacillota</taxon>
        <taxon>Bacilli</taxon>
        <taxon>Bacillales</taxon>
        <taxon>Bacillaceae</taxon>
        <taxon>Neobacillus</taxon>
    </lineage>
</organism>
<protein>
    <submittedName>
        <fullName evidence="8">Copper resistance protein D</fullName>
    </submittedName>
</protein>
<feature type="transmembrane region" description="Helical" evidence="6">
    <location>
        <begin position="143"/>
        <end position="166"/>
    </location>
</feature>
<accession>A0A852TDC5</accession>
<comment type="caution">
    <text evidence="8">The sequence shown here is derived from an EMBL/GenBank/DDBJ whole genome shotgun (WGS) entry which is preliminary data.</text>
</comment>
<gene>
    <name evidence="8" type="ORF">F4694_003562</name>
</gene>
<keyword evidence="3 6" id="KW-0812">Transmembrane</keyword>
<feature type="transmembrane region" description="Helical" evidence="6">
    <location>
        <begin position="82"/>
        <end position="100"/>
    </location>
</feature>
<proteinExistence type="predicted"/>